<dbReference type="Gene3D" id="2.30.22.10">
    <property type="entry name" value="Head domain of nucleotide exchange factor GrpE"/>
    <property type="match status" value="1"/>
</dbReference>
<dbReference type="HAMAP" id="MF_01151">
    <property type="entry name" value="GrpE"/>
    <property type="match status" value="1"/>
</dbReference>
<protein>
    <recommendedName>
        <fullName evidence="3">Protein GrpE</fullName>
    </recommendedName>
    <alternativeName>
        <fullName evidence="3">HSP-70 cofactor</fullName>
    </alternativeName>
</protein>
<proteinExistence type="inferred from homology"/>
<comment type="subunit">
    <text evidence="3">Homodimer.</text>
</comment>
<name>H6RG37_9BACT</name>
<dbReference type="GO" id="GO:0000774">
    <property type="term" value="F:adenyl-nucleotide exchange factor activity"/>
    <property type="evidence" value="ECO:0007669"/>
    <property type="project" value="InterPro"/>
</dbReference>
<comment type="subcellular location">
    <subcellularLocation>
        <location evidence="3">Cytoplasm</location>
    </subcellularLocation>
</comment>
<sequence>MAAKKEKKIVEEEVIQDEKTTQDQVEKDPLAIAQQTIEEEKNKFLRLFAEFENYKKRTAKERIDLFKTASQEVMVVLLPVLDDFERALAELDNKDESIAGIQLIYNKLFDSLKQQGLTKMEVAAKEVFDAEIHEAITQLPATDEHPKGAIIDVVGAGYKLGDLIIRYPKVVVAQ</sequence>
<dbReference type="InterPro" id="IPR013805">
    <property type="entry name" value="GrpE_CC"/>
</dbReference>
<gene>
    <name evidence="3 5" type="primary">grpE</name>
    <name evidence="5" type="ORF">VIS_S3CFB50026</name>
</gene>
<dbReference type="GO" id="GO:0006457">
    <property type="term" value="P:protein folding"/>
    <property type="evidence" value="ECO:0007669"/>
    <property type="project" value="InterPro"/>
</dbReference>
<accession>H6RG37</accession>
<dbReference type="EMBL" id="FO117595">
    <property type="protein sequence ID" value="CCF99998.1"/>
    <property type="molecule type" value="Genomic_DNA"/>
</dbReference>
<evidence type="ECO:0000256" key="3">
    <source>
        <dbReference type="HAMAP-Rule" id="MF_01151"/>
    </source>
</evidence>
<dbReference type="InterPro" id="IPR000740">
    <property type="entry name" value="GrpE"/>
</dbReference>
<dbReference type="GO" id="GO:0042803">
    <property type="term" value="F:protein homodimerization activity"/>
    <property type="evidence" value="ECO:0007669"/>
    <property type="project" value="InterPro"/>
</dbReference>
<dbReference type="PANTHER" id="PTHR21237">
    <property type="entry name" value="GRPE PROTEIN"/>
    <property type="match status" value="1"/>
</dbReference>
<dbReference type="Gene3D" id="3.90.20.20">
    <property type="match status" value="1"/>
</dbReference>
<dbReference type="GO" id="GO:0005737">
    <property type="term" value="C:cytoplasm"/>
    <property type="evidence" value="ECO:0007669"/>
    <property type="project" value="UniProtKB-SubCell"/>
</dbReference>
<dbReference type="SUPFAM" id="SSF58014">
    <property type="entry name" value="Coiled-coil domain of nucleotide exchange factor GrpE"/>
    <property type="match status" value="1"/>
</dbReference>
<dbReference type="GO" id="GO:0051082">
    <property type="term" value="F:unfolded protein binding"/>
    <property type="evidence" value="ECO:0007669"/>
    <property type="project" value="TreeGrafter"/>
</dbReference>
<reference evidence="5" key="1">
    <citation type="journal article" date="2012" name="Environ. Microbiol.">
        <title>Genomic content of uncultured Bacteroidetes from contrasting oceanic provinces in the North Atlantic Ocean.</title>
        <authorList>
            <person name="Gomez-Pereira P.R."/>
            <person name="Schuler M."/>
            <person name="Fuchs B.M."/>
            <person name="Bennke C."/>
            <person name="Teeling H."/>
            <person name="Waldmann J."/>
            <person name="Richter M."/>
            <person name="Barbe V."/>
            <person name="Bataille E."/>
            <person name="Glockner F.O."/>
            <person name="Amann R."/>
        </authorList>
    </citation>
    <scope>NUCLEOTIDE SEQUENCE</scope>
</reference>
<evidence type="ECO:0000256" key="4">
    <source>
        <dbReference type="RuleBase" id="RU004478"/>
    </source>
</evidence>
<comment type="function">
    <text evidence="3">Participates actively in the response to hyperosmotic and heat shock by preventing the aggregation of stress-denatured proteins, in association with DnaK and GrpE. It is the nucleotide exchange factor for DnaK and may function as a thermosensor. Unfolded proteins bind initially to DnaJ; upon interaction with the DnaJ-bound protein, DnaK hydrolyzes its bound ATP, resulting in the formation of a stable complex. GrpE releases ADP from DnaK; ATP binding to DnaK triggers the release of the substrate protein, thus completing the reaction cycle. Several rounds of ATP-dependent interactions between DnaJ, DnaK and GrpE are required for fully efficient folding.</text>
</comment>
<dbReference type="PRINTS" id="PR00773">
    <property type="entry name" value="GRPEPROTEIN"/>
</dbReference>
<evidence type="ECO:0000313" key="5">
    <source>
        <dbReference type="EMBL" id="CCF99998.1"/>
    </source>
</evidence>
<dbReference type="GO" id="GO:0051087">
    <property type="term" value="F:protein-folding chaperone binding"/>
    <property type="evidence" value="ECO:0007669"/>
    <property type="project" value="InterPro"/>
</dbReference>
<dbReference type="AlphaFoldDB" id="H6RG37"/>
<evidence type="ECO:0000256" key="2">
    <source>
        <dbReference type="ARBA" id="ARBA00023186"/>
    </source>
</evidence>
<dbReference type="InterPro" id="IPR009012">
    <property type="entry name" value="GrpE_head"/>
</dbReference>
<organism evidence="5">
    <name type="scientific">uncultured Flavobacteriia bacterium</name>
    <dbReference type="NCBI Taxonomy" id="212695"/>
    <lineage>
        <taxon>Bacteria</taxon>
        <taxon>Pseudomonadati</taxon>
        <taxon>Bacteroidota</taxon>
        <taxon>Flavobacteriia</taxon>
        <taxon>environmental samples</taxon>
    </lineage>
</organism>
<dbReference type="SUPFAM" id="SSF51064">
    <property type="entry name" value="Head domain of nucleotide exchange factor GrpE"/>
    <property type="match status" value="1"/>
</dbReference>
<keyword evidence="3" id="KW-0963">Cytoplasm</keyword>
<dbReference type="Pfam" id="PF01025">
    <property type="entry name" value="GrpE"/>
    <property type="match status" value="1"/>
</dbReference>
<evidence type="ECO:0000256" key="1">
    <source>
        <dbReference type="ARBA" id="ARBA00009054"/>
    </source>
</evidence>
<comment type="similarity">
    <text evidence="1 3 4">Belongs to the GrpE family.</text>
</comment>
<reference evidence="5" key="2">
    <citation type="submission" date="2012-02" db="EMBL/GenBank/DDBJ databases">
        <authorList>
            <person name="Genoscope - CEA"/>
        </authorList>
    </citation>
    <scope>NUCLEOTIDE SEQUENCE</scope>
</reference>
<keyword evidence="3" id="KW-0346">Stress response</keyword>
<dbReference type="CDD" id="cd00446">
    <property type="entry name" value="GrpE"/>
    <property type="match status" value="1"/>
</dbReference>
<keyword evidence="2 3" id="KW-0143">Chaperone</keyword>
<dbReference type="PANTHER" id="PTHR21237:SF23">
    <property type="entry name" value="GRPE PROTEIN HOMOLOG, MITOCHONDRIAL"/>
    <property type="match status" value="1"/>
</dbReference>